<dbReference type="EMBL" id="LAQJ01000180">
    <property type="protein sequence ID" value="KKO19559.1"/>
    <property type="molecule type" value="Genomic_DNA"/>
</dbReference>
<sequence length="130" mass="15030">MRKNNDLRTGPGSQSPWRLPAVLNVVSKHIRYREPQHRLIGLKIVEATEAVEIVIDTDDEFPVGALSPVLYVGEISIPHYKWVSENRYRFIAFDFQNLREGVPIFLGWPGRPETRVETRFRYRLGAPSID</sequence>
<accession>A0A0M2UYK6</accession>
<protein>
    <submittedName>
        <fullName evidence="1">Uncharacterized protein</fullName>
    </submittedName>
</protein>
<organism evidence="1 2">
    <name type="scientific">Candidatus Brocadia fulgida</name>
    <dbReference type="NCBI Taxonomy" id="380242"/>
    <lineage>
        <taxon>Bacteria</taxon>
        <taxon>Pseudomonadati</taxon>
        <taxon>Planctomycetota</taxon>
        <taxon>Candidatus Brocadiia</taxon>
        <taxon>Candidatus Brocadiales</taxon>
        <taxon>Candidatus Brocadiaceae</taxon>
        <taxon>Candidatus Brocadia</taxon>
    </lineage>
</organism>
<dbReference type="AlphaFoldDB" id="A0A0M2UYK6"/>
<evidence type="ECO:0000313" key="1">
    <source>
        <dbReference type="EMBL" id="KKO19559.1"/>
    </source>
</evidence>
<gene>
    <name evidence="1" type="ORF">BROFUL_01730</name>
</gene>
<reference evidence="1 2" key="1">
    <citation type="journal article" date="2013" name="BMC Microbiol.">
        <title>Identification of the type II cytochrome c maturation pathway in anammox bacteria by comparative genomics.</title>
        <authorList>
            <person name="Ferousi C."/>
            <person name="Speth D.R."/>
            <person name="Reimann J."/>
            <person name="Op den Camp H.J."/>
            <person name="Allen J.W."/>
            <person name="Keltjens J.T."/>
            <person name="Jetten M.S."/>
        </authorList>
    </citation>
    <scope>NUCLEOTIDE SEQUENCE [LARGE SCALE GENOMIC DNA]</scope>
    <source>
        <strain evidence="1">RU1</strain>
    </source>
</reference>
<dbReference type="Proteomes" id="UP000034954">
    <property type="component" value="Unassembled WGS sequence"/>
</dbReference>
<comment type="caution">
    <text evidence="1">The sequence shown here is derived from an EMBL/GenBank/DDBJ whole genome shotgun (WGS) entry which is preliminary data.</text>
</comment>
<evidence type="ECO:0000313" key="2">
    <source>
        <dbReference type="Proteomes" id="UP000034954"/>
    </source>
</evidence>
<name>A0A0M2UYK6_9BACT</name>
<proteinExistence type="predicted"/>
<keyword evidence="2" id="KW-1185">Reference proteome</keyword>